<evidence type="ECO:0000256" key="2">
    <source>
        <dbReference type="SAM" id="MobiDB-lite"/>
    </source>
</evidence>
<keyword evidence="4" id="KW-1185">Reference proteome</keyword>
<evidence type="ECO:0000256" key="1">
    <source>
        <dbReference type="SAM" id="Coils"/>
    </source>
</evidence>
<evidence type="ECO:0000313" key="5">
    <source>
        <dbReference type="RefSeq" id="XP_015870144.2"/>
    </source>
</evidence>
<accession>A0A6P3Z0J1</accession>
<dbReference type="PANTHER" id="PTHR34947:SF2">
    <property type="entry name" value="TRANSMEMBRANE PROTEIN"/>
    <property type="match status" value="1"/>
</dbReference>
<organism evidence="4 5">
    <name type="scientific">Ziziphus jujuba</name>
    <name type="common">Chinese jujube</name>
    <name type="synonym">Ziziphus sativa</name>
    <dbReference type="NCBI Taxonomy" id="326968"/>
    <lineage>
        <taxon>Eukaryota</taxon>
        <taxon>Viridiplantae</taxon>
        <taxon>Streptophyta</taxon>
        <taxon>Embryophyta</taxon>
        <taxon>Tracheophyta</taxon>
        <taxon>Spermatophyta</taxon>
        <taxon>Magnoliopsida</taxon>
        <taxon>eudicotyledons</taxon>
        <taxon>Gunneridae</taxon>
        <taxon>Pentapetalae</taxon>
        <taxon>rosids</taxon>
        <taxon>fabids</taxon>
        <taxon>Rosales</taxon>
        <taxon>Rhamnaceae</taxon>
        <taxon>Paliureae</taxon>
        <taxon>Ziziphus</taxon>
    </lineage>
</organism>
<dbReference type="PANTHER" id="PTHR34947">
    <property type="entry name" value="TRANSMEMBRANE PROTEIN"/>
    <property type="match status" value="1"/>
</dbReference>
<dbReference type="InParanoid" id="A0A6P3Z0J1"/>
<dbReference type="GeneID" id="107407379"/>
<keyword evidence="3" id="KW-0812">Transmembrane</keyword>
<evidence type="ECO:0000313" key="4">
    <source>
        <dbReference type="Proteomes" id="UP001652623"/>
    </source>
</evidence>
<proteinExistence type="predicted"/>
<feature type="transmembrane region" description="Helical" evidence="3">
    <location>
        <begin position="71"/>
        <end position="92"/>
    </location>
</feature>
<name>A0A6P3Z0J1_ZIZJJ</name>
<reference evidence="5" key="2">
    <citation type="submission" date="2025-08" db="UniProtKB">
        <authorList>
            <consortium name="RefSeq"/>
        </authorList>
    </citation>
    <scope>IDENTIFICATION</scope>
    <source>
        <tissue evidence="5">Seedling</tissue>
    </source>
</reference>
<dbReference type="AlphaFoldDB" id="A0A6P3Z0J1"/>
<dbReference type="Proteomes" id="UP001652623">
    <property type="component" value="Chromosome 1"/>
</dbReference>
<feature type="coiled-coil region" evidence="1">
    <location>
        <begin position="126"/>
        <end position="160"/>
    </location>
</feature>
<dbReference type="RefSeq" id="XP_015870144.2">
    <property type="nucleotide sequence ID" value="XM_016014658.4"/>
</dbReference>
<keyword evidence="3" id="KW-1133">Transmembrane helix</keyword>
<keyword evidence="1" id="KW-0175">Coiled coil</keyword>
<feature type="transmembrane region" description="Helical" evidence="3">
    <location>
        <begin position="27"/>
        <end position="51"/>
    </location>
</feature>
<dbReference type="KEGG" id="zju:107407379"/>
<evidence type="ECO:0000256" key="3">
    <source>
        <dbReference type="SAM" id="Phobius"/>
    </source>
</evidence>
<reference evidence="4" key="1">
    <citation type="submission" date="2025-05" db="UniProtKB">
        <authorList>
            <consortium name="RefSeq"/>
        </authorList>
    </citation>
    <scope>NUCLEOTIDE SEQUENCE [LARGE SCALE GENOMIC DNA]</scope>
</reference>
<gene>
    <name evidence="5" type="primary">LOC107407379</name>
</gene>
<feature type="compositionally biased region" description="Acidic residues" evidence="2">
    <location>
        <begin position="218"/>
        <end position="227"/>
    </location>
</feature>
<feature type="region of interest" description="Disordered" evidence="2">
    <location>
        <begin position="215"/>
        <end position="234"/>
    </location>
</feature>
<protein>
    <submittedName>
        <fullName evidence="5">Uncharacterized protein LOC107407379</fullName>
    </submittedName>
</protein>
<sequence>MEHKENQNLHALTQFMDTQFLMKFTKFLLSVSVFSFFFSHSSLLSFLHSFNFYFSTFPYQLVTHTVDKNCIFLLCNGLVVFLAKYSGLIRFLSCSYHPDYESYESIIDVSSLESSVPETKEMILEKEIAEESINGSEEIINVVEQESDQNECLIKDHEQEQGSASMVSKIEEELEPGRSSIVSKEKEEEETVIYVEEDEEEDCKWSKGDFDLAGQQAEVEEEEEDEGNGTLSTEELNKKFDEFIRRMKEEIRIEAQRQLIMV</sequence>
<keyword evidence="3" id="KW-0472">Membrane</keyword>